<dbReference type="EMBL" id="KN817537">
    <property type="protein sequence ID" value="KJA24356.1"/>
    <property type="molecule type" value="Genomic_DNA"/>
</dbReference>
<dbReference type="OMA" id="WKVRYIL"/>
<dbReference type="Gene3D" id="3.40.30.10">
    <property type="entry name" value="Glutaredoxin"/>
    <property type="match status" value="1"/>
</dbReference>
<protein>
    <submittedName>
        <fullName evidence="3">Uncharacterized protein</fullName>
    </submittedName>
</protein>
<reference evidence="4" key="1">
    <citation type="submission" date="2014-04" db="EMBL/GenBank/DDBJ databases">
        <title>Evolutionary Origins and Diversification of the Mycorrhizal Mutualists.</title>
        <authorList>
            <consortium name="DOE Joint Genome Institute"/>
            <consortium name="Mycorrhizal Genomics Consortium"/>
            <person name="Kohler A."/>
            <person name="Kuo A."/>
            <person name="Nagy L.G."/>
            <person name="Floudas D."/>
            <person name="Copeland A."/>
            <person name="Barry K.W."/>
            <person name="Cichocki N."/>
            <person name="Veneault-Fourrey C."/>
            <person name="LaButti K."/>
            <person name="Lindquist E.A."/>
            <person name="Lipzen A."/>
            <person name="Lundell T."/>
            <person name="Morin E."/>
            <person name="Murat C."/>
            <person name="Riley R."/>
            <person name="Ohm R."/>
            <person name="Sun H."/>
            <person name="Tunlid A."/>
            <person name="Henrissat B."/>
            <person name="Grigoriev I.V."/>
            <person name="Hibbett D.S."/>
            <person name="Martin F."/>
        </authorList>
    </citation>
    <scope>NUCLEOTIDE SEQUENCE [LARGE SCALE GENOMIC DNA]</scope>
    <source>
        <strain evidence="4">FD-334 SS-4</strain>
    </source>
</reference>
<organism evidence="3 4">
    <name type="scientific">Hypholoma sublateritium (strain FD-334 SS-4)</name>
    <dbReference type="NCBI Taxonomy" id="945553"/>
    <lineage>
        <taxon>Eukaryota</taxon>
        <taxon>Fungi</taxon>
        <taxon>Dikarya</taxon>
        <taxon>Basidiomycota</taxon>
        <taxon>Agaricomycotina</taxon>
        <taxon>Agaricomycetes</taxon>
        <taxon>Agaricomycetidae</taxon>
        <taxon>Agaricales</taxon>
        <taxon>Agaricineae</taxon>
        <taxon>Strophariaceae</taxon>
        <taxon>Hypholoma</taxon>
    </lineage>
</organism>
<dbReference type="InterPro" id="IPR054416">
    <property type="entry name" value="GST_UstS-like_C"/>
</dbReference>
<sequence>MTIIFWDLPSTVGPWSPNTWKVSRYCLNLKKIPYKTEWVEMPDVAAHCQKLGISPTTNKSDWNIIHALPAIHDLSTGIYLSDSVRIAEYLETQYPDGPQIFPRNTIGLQIDFEDCLNAKLASLWEFVVPPIWHILNPTSQVYYRTTREKAWGKTLEDITPSGDDRAGQWKKVEAGFSGMAVWYSKKSGGGPFMMGSQVSWVDFVVGGHLMWFNKAWRDDDPKWKAIMLWNSGMWTTLL</sequence>
<dbReference type="OrthoDB" id="4951845at2759"/>
<dbReference type="SUPFAM" id="SSF52833">
    <property type="entry name" value="Thioredoxin-like"/>
    <property type="match status" value="1"/>
</dbReference>
<feature type="non-terminal residue" evidence="3">
    <location>
        <position position="238"/>
    </location>
</feature>
<evidence type="ECO:0000259" key="2">
    <source>
        <dbReference type="Pfam" id="PF22041"/>
    </source>
</evidence>
<feature type="domain" description="GST N-terminal" evidence="1">
    <location>
        <begin position="15"/>
        <end position="93"/>
    </location>
</feature>
<evidence type="ECO:0000313" key="4">
    <source>
        <dbReference type="Proteomes" id="UP000054270"/>
    </source>
</evidence>
<keyword evidence="4" id="KW-1185">Reference proteome</keyword>
<proteinExistence type="predicted"/>
<dbReference type="InterPro" id="IPR036249">
    <property type="entry name" value="Thioredoxin-like_sf"/>
</dbReference>
<accession>A0A0D2P6R5</accession>
<gene>
    <name evidence="3" type="ORF">HYPSUDRAFT_162101</name>
</gene>
<evidence type="ECO:0000259" key="1">
    <source>
        <dbReference type="Pfam" id="PF13409"/>
    </source>
</evidence>
<evidence type="ECO:0000313" key="3">
    <source>
        <dbReference type="EMBL" id="KJA24356.1"/>
    </source>
</evidence>
<feature type="domain" description="Glutathione S-transferase UstS-like C-terminal" evidence="2">
    <location>
        <begin position="108"/>
        <end position="238"/>
    </location>
</feature>
<dbReference type="Proteomes" id="UP000054270">
    <property type="component" value="Unassembled WGS sequence"/>
</dbReference>
<dbReference type="SUPFAM" id="SSF47616">
    <property type="entry name" value="GST C-terminal domain-like"/>
    <property type="match status" value="1"/>
</dbReference>
<dbReference type="InterPro" id="IPR004045">
    <property type="entry name" value="Glutathione_S-Trfase_N"/>
</dbReference>
<dbReference type="AlphaFoldDB" id="A0A0D2P6R5"/>
<dbReference type="Gene3D" id="1.20.1050.10">
    <property type="match status" value="1"/>
</dbReference>
<dbReference type="STRING" id="945553.A0A0D2P6R5"/>
<dbReference type="Pfam" id="PF13409">
    <property type="entry name" value="GST_N_2"/>
    <property type="match status" value="1"/>
</dbReference>
<name>A0A0D2P6R5_HYPSF</name>
<dbReference type="Pfam" id="PF22041">
    <property type="entry name" value="GST_C_7"/>
    <property type="match status" value="1"/>
</dbReference>
<dbReference type="InterPro" id="IPR036282">
    <property type="entry name" value="Glutathione-S-Trfase_C_sf"/>
</dbReference>